<dbReference type="InterPro" id="IPR002401">
    <property type="entry name" value="Cyt_P450_E_grp-I"/>
</dbReference>
<evidence type="ECO:0000256" key="2">
    <source>
        <dbReference type="ARBA" id="ARBA00022617"/>
    </source>
</evidence>
<keyword evidence="3 7" id="KW-0479">Metal-binding</keyword>
<evidence type="ECO:0000256" key="6">
    <source>
        <dbReference type="ARBA" id="ARBA00023033"/>
    </source>
</evidence>
<evidence type="ECO:0000313" key="9">
    <source>
        <dbReference type="EMBL" id="KAJ3116731.1"/>
    </source>
</evidence>
<dbReference type="InterPro" id="IPR050196">
    <property type="entry name" value="Cytochrome_P450_Monoox"/>
</dbReference>
<dbReference type="GO" id="GO:0020037">
    <property type="term" value="F:heme binding"/>
    <property type="evidence" value="ECO:0007669"/>
    <property type="project" value="InterPro"/>
</dbReference>
<accession>A0AAD5T0C6</accession>
<evidence type="ECO:0000256" key="7">
    <source>
        <dbReference type="PIRSR" id="PIRSR602401-1"/>
    </source>
</evidence>
<feature type="binding site" description="axial binding residue" evidence="7">
    <location>
        <position position="86"/>
    </location>
    <ligand>
        <name>heme</name>
        <dbReference type="ChEBI" id="CHEBI:30413"/>
    </ligand>
    <ligandPart>
        <name>Fe</name>
        <dbReference type="ChEBI" id="CHEBI:18248"/>
    </ligandPart>
</feature>
<dbReference type="Pfam" id="PF00067">
    <property type="entry name" value="p450"/>
    <property type="match status" value="1"/>
</dbReference>
<reference evidence="9" key="1">
    <citation type="submission" date="2020-05" db="EMBL/GenBank/DDBJ databases">
        <title>Phylogenomic resolution of chytrid fungi.</title>
        <authorList>
            <person name="Stajich J.E."/>
            <person name="Amses K."/>
            <person name="Simmons R."/>
            <person name="Seto K."/>
            <person name="Myers J."/>
            <person name="Bonds A."/>
            <person name="Quandt C.A."/>
            <person name="Barry K."/>
            <person name="Liu P."/>
            <person name="Grigoriev I."/>
            <person name="Longcore J.E."/>
            <person name="James T.Y."/>
        </authorList>
    </citation>
    <scope>NUCLEOTIDE SEQUENCE</scope>
    <source>
        <strain evidence="9">JEL0513</strain>
    </source>
</reference>
<dbReference type="AlphaFoldDB" id="A0AAD5T0C6"/>
<keyword evidence="4 8" id="KW-0560">Oxidoreductase</keyword>
<dbReference type="SUPFAM" id="SSF48264">
    <property type="entry name" value="Cytochrome P450"/>
    <property type="match status" value="1"/>
</dbReference>
<dbReference type="Gene3D" id="1.10.630.10">
    <property type="entry name" value="Cytochrome P450"/>
    <property type="match status" value="1"/>
</dbReference>
<name>A0AAD5T0C6_9FUNG</name>
<dbReference type="GO" id="GO:0016705">
    <property type="term" value="F:oxidoreductase activity, acting on paired donors, with incorporation or reduction of molecular oxygen"/>
    <property type="evidence" value="ECO:0007669"/>
    <property type="project" value="InterPro"/>
</dbReference>
<sequence>YLDQVVKEAQRLHAVVPIVSRSVKNDVEHDGYIIPANAILVLSIRGVQLDPKFWKNPEIFDPERWEDPSSIAANSFLPFGEGPHNCIGQKMAVIEMKIILINLLSRFTLELIEDQEINFINTITLGLKNGLKLKVFAD</sequence>
<dbReference type="GO" id="GO:0004497">
    <property type="term" value="F:monooxygenase activity"/>
    <property type="evidence" value="ECO:0007669"/>
    <property type="project" value="UniProtKB-KW"/>
</dbReference>
<dbReference type="InterPro" id="IPR036396">
    <property type="entry name" value="Cyt_P450_sf"/>
</dbReference>
<gene>
    <name evidence="9" type="primary">CYP4D2_1</name>
    <name evidence="9" type="ORF">HK100_000988</name>
</gene>
<dbReference type="InterPro" id="IPR001128">
    <property type="entry name" value="Cyt_P450"/>
</dbReference>
<evidence type="ECO:0000313" key="10">
    <source>
        <dbReference type="Proteomes" id="UP001211907"/>
    </source>
</evidence>
<keyword evidence="10" id="KW-1185">Reference proteome</keyword>
<protein>
    <submittedName>
        <fullName evidence="9">Cytochrome P450 4d2</fullName>
    </submittedName>
</protein>
<keyword evidence="5 7" id="KW-0408">Iron</keyword>
<dbReference type="PRINTS" id="PR00385">
    <property type="entry name" value="P450"/>
</dbReference>
<dbReference type="PANTHER" id="PTHR24291">
    <property type="entry name" value="CYTOCHROME P450 FAMILY 4"/>
    <property type="match status" value="1"/>
</dbReference>
<feature type="non-terminal residue" evidence="9">
    <location>
        <position position="138"/>
    </location>
</feature>
<proteinExistence type="inferred from homology"/>
<keyword evidence="2 7" id="KW-0349">Heme</keyword>
<dbReference type="PANTHER" id="PTHR24291:SF50">
    <property type="entry name" value="BIFUNCTIONAL ALBAFLAVENONE MONOOXYGENASE_TERPENE SYNTHASE"/>
    <property type="match status" value="1"/>
</dbReference>
<evidence type="ECO:0000256" key="4">
    <source>
        <dbReference type="ARBA" id="ARBA00023002"/>
    </source>
</evidence>
<evidence type="ECO:0000256" key="5">
    <source>
        <dbReference type="ARBA" id="ARBA00023004"/>
    </source>
</evidence>
<comment type="similarity">
    <text evidence="1 8">Belongs to the cytochrome P450 family.</text>
</comment>
<dbReference type="GO" id="GO:0005506">
    <property type="term" value="F:iron ion binding"/>
    <property type="evidence" value="ECO:0007669"/>
    <property type="project" value="InterPro"/>
</dbReference>
<dbReference type="PROSITE" id="PS00086">
    <property type="entry name" value="CYTOCHROME_P450"/>
    <property type="match status" value="1"/>
</dbReference>
<dbReference type="EMBL" id="JADGJH010001209">
    <property type="protein sequence ID" value="KAJ3116731.1"/>
    <property type="molecule type" value="Genomic_DNA"/>
</dbReference>
<dbReference type="Proteomes" id="UP001211907">
    <property type="component" value="Unassembled WGS sequence"/>
</dbReference>
<dbReference type="PRINTS" id="PR00463">
    <property type="entry name" value="EP450I"/>
</dbReference>
<dbReference type="InterPro" id="IPR017972">
    <property type="entry name" value="Cyt_P450_CS"/>
</dbReference>
<keyword evidence="6 8" id="KW-0503">Monooxygenase</keyword>
<organism evidence="9 10">
    <name type="scientific">Physocladia obscura</name>
    <dbReference type="NCBI Taxonomy" id="109957"/>
    <lineage>
        <taxon>Eukaryota</taxon>
        <taxon>Fungi</taxon>
        <taxon>Fungi incertae sedis</taxon>
        <taxon>Chytridiomycota</taxon>
        <taxon>Chytridiomycota incertae sedis</taxon>
        <taxon>Chytridiomycetes</taxon>
        <taxon>Chytridiales</taxon>
        <taxon>Chytriomycetaceae</taxon>
        <taxon>Physocladia</taxon>
    </lineage>
</organism>
<comment type="caution">
    <text evidence="9">The sequence shown here is derived from an EMBL/GenBank/DDBJ whole genome shotgun (WGS) entry which is preliminary data.</text>
</comment>
<evidence type="ECO:0000256" key="3">
    <source>
        <dbReference type="ARBA" id="ARBA00022723"/>
    </source>
</evidence>
<evidence type="ECO:0000256" key="1">
    <source>
        <dbReference type="ARBA" id="ARBA00010617"/>
    </source>
</evidence>
<comment type="cofactor">
    <cofactor evidence="7">
        <name>heme</name>
        <dbReference type="ChEBI" id="CHEBI:30413"/>
    </cofactor>
</comment>
<evidence type="ECO:0000256" key="8">
    <source>
        <dbReference type="RuleBase" id="RU000461"/>
    </source>
</evidence>